<keyword evidence="4" id="KW-0808">Transferase</keyword>
<dbReference type="InterPro" id="IPR031621">
    <property type="entry name" value="HisKA_7TM"/>
</dbReference>
<dbReference type="InterPro" id="IPR003018">
    <property type="entry name" value="GAF"/>
</dbReference>
<feature type="domain" description="Histidine kinase" evidence="10">
    <location>
        <begin position="635"/>
        <end position="855"/>
    </location>
</feature>
<dbReference type="InterPro" id="IPR035965">
    <property type="entry name" value="PAS-like_dom_sf"/>
</dbReference>
<evidence type="ECO:0000256" key="1">
    <source>
        <dbReference type="ARBA" id="ARBA00000085"/>
    </source>
</evidence>
<dbReference type="InterPro" id="IPR003594">
    <property type="entry name" value="HATPase_dom"/>
</dbReference>
<dbReference type="SMART" id="SM00387">
    <property type="entry name" value="HATPase_c"/>
    <property type="match status" value="1"/>
</dbReference>
<dbReference type="Pfam" id="PF16927">
    <property type="entry name" value="HisKA_7TM"/>
    <property type="match status" value="1"/>
</dbReference>
<keyword evidence="5" id="KW-0547">Nucleotide-binding</keyword>
<dbReference type="InterPro" id="IPR036097">
    <property type="entry name" value="HisK_dim/P_sf"/>
</dbReference>
<organism evidence="12 13">
    <name type="scientific">Desulforudis audaxviator (strain MP104C)</name>
    <dbReference type="NCBI Taxonomy" id="477974"/>
    <lineage>
        <taxon>Bacteria</taxon>
        <taxon>Bacillati</taxon>
        <taxon>Bacillota</taxon>
        <taxon>Clostridia</taxon>
        <taxon>Thermoanaerobacterales</taxon>
        <taxon>Candidatus Desulforudaceae</taxon>
        <taxon>Candidatus Desulforudis</taxon>
    </lineage>
</organism>
<evidence type="ECO:0000313" key="12">
    <source>
        <dbReference type="EMBL" id="ACA59209.1"/>
    </source>
</evidence>
<dbReference type="InterPro" id="IPR003661">
    <property type="entry name" value="HisK_dim/P_dom"/>
</dbReference>
<dbReference type="GO" id="GO:0000155">
    <property type="term" value="F:phosphorelay sensor kinase activity"/>
    <property type="evidence" value="ECO:0007669"/>
    <property type="project" value="InterPro"/>
</dbReference>
<dbReference type="SUPFAM" id="SSF55785">
    <property type="entry name" value="PYP-like sensor domain (PAS domain)"/>
    <property type="match status" value="1"/>
</dbReference>
<proteinExistence type="predicted"/>
<dbReference type="EMBL" id="CP000860">
    <property type="protein sequence ID" value="ACA59209.1"/>
    <property type="molecule type" value="Genomic_DNA"/>
</dbReference>
<dbReference type="SUPFAM" id="SSF55781">
    <property type="entry name" value="GAF domain-like"/>
    <property type="match status" value="1"/>
</dbReference>
<feature type="transmembrane region" description="Helical" evidence="9">
    <location>
        <begin position="239"/>
        <end position="260"/>
    </location>
</feature>
<dbReference type="SMART" id="SM00065">
    <property type="entry name" value="GAF"/>
    <property type="match status" value="1"/>
</dbReference>
<evidence type="ECO:0000256" key="8">
    <source>
        <dbReference type="ARBA" id="ARBA00023012"/>
    </source>
</evidence>
<gene>
    <name evidence="12" type="ordered locus">Daud_0675</name>
</gene>
<feature type="transmembrane region" description="Helical" evidence="9">
    <location>
        <begin position="135"/>
        <end position="156"/>
    </location>
</feature>
<dbReference type="Pfam" id="PF00512">
    <property type="entry name" value="HisKA"/>
    <property type="match status" value="1"/>
</dbReference>
<evidence type="ECO:0000256" key="7">
    <source>
        <dbReference type="ARBA" id="ARBA00022840"/>
    </source>
</evidence>
<evidence type="ECO:0000256" key="5">
    <source>
        <dbReference type="ARBA" id="ARBA00022741"/>
    </source>
</evidence>
<dbReference type="CDD" id="cd00130">
    <property type="entry name" value="PAS"/>
    <property type="match status" value="1"/>
</dbReference>
<protein>
    <recommendedName>
        <fullName evidence="2">histidine kinase</fullName>
        <ecNumber evidence="2">2.7.13.3</ecNumber>
    </recommendedName>
</protein>
<reference evidence="12 13" key="2">
    <citation type="journal article" date="2008" name="Science">
        <title>Environmental genomics reveals a single-species ecosystem deep within Earth.</title>
        <authorList>
            <person name="Chivian D."/>
            <person name="Brodie E.L."/>
            <person name="Alm E.J."/>
            <person name="Culley D.E."/>
            <person name="Dehal P.S."/>
            <person name="Desantis T.Z."/>
            <person name="Gihring T.M."/>
            <person name="Lapidus A."/>
            <person name="Lin L.H."/>
            <person name="Lowry S.R."/>
            <person name="Moser D.P."/>
            <person name="Richardson P.M."/>
            <person name="Southam G."/>
            <person name="Wanger G."/>
            <person name="Pratt L.M."/>
            <person name="Andersen G.L."/>
            <person name="Hazen T.C."/>
            <person name="Brockman F.J."/>
            <person name="Arkin A.P."/>
            <person name="Onstott T.C."/>
        </authorList>
    </citation>
    <scope>NUCLEOTIDE SEQUENCE [LARGE SCALE GENOMIC DNA]</scope>
    <source>
        <strain evidence="12 13">MP104C</strain>
    </source>
</reference>
<dbReference type="OrthoDB" id="9784397at2"/>
<accession>B1I2H3</accession>
<sequence length="855" mass="94294">MESPNILNLTTIALGLTAVSFVVLGIIVFRREPRALLHRVFFSTTIGASLWVIAVLVVTVVNEYHALLFWIRLSHALASLFPCFVVALIYTFESDRHYPKAKVAGVFALGLVLGVLSMTNAIISDVAPPLEEKNVVYGALFVVYPLFFAGGIIFALHKVIRLLRRVRGLARLQLRYFIGGILASFVAGSLANIFLPLMGKASVDVRNLGPLSIMIAISTITYAILRYRLMDIRLAFGTVLTYGFAIVILCVVTALPVYVLQTFFGVRMEALFYYYYLVLVVGMVVLLFRPLRNGLESLVHRYYYRGAYDYFNTLLTAGKTTVTILDRDRLLKFLIDKWIDTIGVTGVIFFLRGPDGCFSPVAERHLPAHVPEDDSEARTRAEVEHEVEEGRAPEDNGEVRTPGRALMSHLEERSDVLLFTDLRGFVPQEKGRLLAKQMAALRAEAAVPVVVDGRLEGVFFLGSKLSGEPYSREDVKLLSTLVSQVTVSLKNAQLYQEVLVMKRYLENVLENMGNGLIAVDPSGIITTFNSAAERLTGLAAGKVLGKKAREVLDPAISGLMLQTMETAEAKGEVELEIHANEVIRYVSCNTAVLETPESGRRGAILVMSDVTQIKELEREKSQIQRLASLGQVAAGMAHEIKNPLVSIKTFAELLPEKYENPEFRINFSRIVSQEIERINNLVTELLGFARPSRLHCEEVNAGALMDEVLLLLSPQLDSQNIRVHRQYDPKVRPLWADKNQLKQAFFNVCLNGIQAMSAGGELRVSILAESGGNQSDKGSAPTGGKVKIVVEDTGVGISAKEKDRVFDPFFTTKPEGVGIGLSISHKIVVDHGGTIQIRSRQGEGATFEICLPVAS</sequence>
<keyword evidence="3" id="KW-0597">Phosphoprotein</keyword>
<evidence type="ECO:0000259" key="10">
    <source>
        <dbReference type="PROSITE" id="PS50109"/>
    </source>
</evidence>
<evidence type="ECO:0000256" key="6">
    <source>
        <dbReference type="ARBA" id="ARBA00022777"/>
    </source>
</evidence>
<dbReference type="InterPro" id="IPR005467">
    <property type="entry name" value="His_kinase_dom"/>
</dbReference>
<dbReference type="STRING" id="477974.Daud_0675"/>
<keyword evidence="8" id="KW-0902">Two-component regulatory system</keyword>
<dbReference type="InterPro" id="IPR036890">
    <property type="entry name" value="HATPase_C_sf"/>
</dbReference>
<feature type="transmembrane region" description="Helical" evidence="9">
    <location>
        <begin position="272"/>
        <end position="291"/>
    </location>
</feature>
<dbReference type="KEGG" id="dau:Daud_0675"/>
<dbReference type="GO" id="GO:0006355">
    <property type="term" value="P:regulation of DNA-templated transcription"/>
    <property type="evidence" value="ECO:0007669"/>
    <property type="project" value="InterPro"/>
</dbReference>
<dbReference type="EC" id="2.7.13.3" evidence="2"/>
<dbReference type="Pfam" id="PF02518">
    <property type="entry name" value="HATPase_c"/>
    <property type="match status" value="1"/>
</dbReference>
<feature type="transmembrane region" description="Helical" evidence="9">
    <location>
        <begin position="6"/>
        <end position="28"/>
    </location>
</feature>
<feature type="transmembrane region" description="Helical" evidence="9">
    <location>
        <begin position="40"/>
        <end position="61"/>
    </location>
</feature>
<dbReference type="CDD" id="cd00082">
    <property type="entry name" value="HisKA"/>
    <property type="match status" value="1"/>
</dbReference>
<dbReference type="Gene3D" id="3.30.450.40">
    <property type="match status" value="1"/>
</dbReference>
<feature type="transmembrane region" description="Helical" evidence="9">
    <location>
        <begin position="207"/>
        <end position="227"/>
    </location>
</feature>
<evidence type="ECO:0000256" key="9">
    <source>
        <dbReference type="SAM" id="Phobius"/>
    </source>
</evidence>
<evidence type="ECO:0000256" key="2">
    <source>
        <dbReference type="ARBA" id="ARBA00012438"/>
    </source>
</evidence>
<keyword evidence="9" id="KW-0812">Transmembrane</keyword>
<dbReference type="RefSeq" id="WP_012301797.1">
    <property type="nucleotide sequence ID" value="NC_010424.1"/>
</dbReference>
<dbReference type="SUPFAM" id="SSF55874">
    <property type="entry name" value="ATPase domain of HSP90 chaperone/DNA topoisomerase II/histidine kinase"/>
    <property type="match status" value="1"/>
</dbReference>
<dbReference type="GO" id="GO:0005524">
    <property type="term" value="F:ATP binding"/>
    <property type="evidence" value="ECO:0007669"/>
    <property type="project" value="UniProtKB-KW"/>
</dbReference>
<evidence type="ECO:0000259" key="11">
    <source>
        <dbReference type="PROSITE" id="PS50112"/>
    </source>
</evidence>
<keyword evidence="9" id="KW-0472">Membrane</keyword>
<dbReference type="SMART" id="SM00388">
    <property type="entry name" value="HisKA"/>
    <property type="match status" value="1"/>
</dbReference>
<dbReference type="Pfam" id="PF00989">
    <property type="entry name" value="PAS"/>
    <property type="match status" value="1"/>
</dbReference>
<dbReference type="SMART" id="SM00091">
    <property type="entry name" value="PAS"/>
    <property type="match status" value="1"/>
</dbReference>
<dbReference type="Gene3D" id="3.30.450.20">
    <property type="entry name" value="PAS domain"/>
    <property type="match status" value="1"/>
</dbReference>
<name>B1I2H3_DESAP</name>
<dbReference type="AlphaFoldDB" id="B1I2H3"/>
<dbReference type="NCBIfam" id="TIGR00229">
    <property type="entry name" value="sensory_box"/>
    <property type="match status" value="1"/>
</dbReference>
<dbReference type="InterPro" id="IPR004358">
    <property type="entry name" value="Sig_transdc_His_kin-like_C"/>
</dbReference>
<dbReference type="InterPro" id="IPR000014">
    <property type="entry name" value="PAS"/>
</dbReference>
<dbReference type="Pfam" id="PF01590">
    <property type="entry name" value="GAF"/>
    <property type="match status" value="1"/>
</dbReference>
<dbReference type="PROSITE" id="PS50112">
    <property type="entry name" value="PAS"/>
    <property type="match status" value="1"/>
</dbReference>
<dbReference type="Proteomes" id="UP000008544">
    <property type="component" value="Chromosome"/>
</dbReference>
<dbReference type="eggNOG" id="COG2203">
    <property type="taxonomic scope" value="Bacteria"/>
</dbReference>
<dbReference type="InterPro" id="IPR029016">
    <property type="entry name" value="GAF-like_dom_sf"/>
</dbReference>
<dbReference type="InterPro" id="IPR013767">
    <property type="entry name" value="PAS_fold"/>
</dbReference>
<comment type="catalytic activity">
    <reaction evidence="1">
        <text>ATP + protein L-histidine = ADP + protein N-phospho-L-histidine.</text>
        <dbReference type="EC" id="2.7.13.3"/>
    </reaction>
</comment>
<keyword evidence="7" id="KW-0067">ATP-binding</keyword>
<dbReference type="Gene3D" id="3.30.565.10">
    <property type="entry name" value="Histidine kinase-like ATPase, C-terminal domain"/>
    <property type="match status" value="1"/>
</dbReference>
<dbReference type="PANTHER" id="PTHR43065:SF10">
    <property type="entry name" value="PEROXIDE STRESS-ACTIVATED HISTIDINE KINASE MAK3"/>
    <property type="match status" value="1"/>
</dbReference>
<evidence type="ECO:0000313" key="13">
    <source>
        <dbReference type="Proteomes" id="UP000008544"/>
    </source>
</evidence>
<dbReference type="PROSITE" id="PS50109">
    <property type="entry name" value="HIS_KIN"/>
    <property type="match status" value="1"/>
</dbReference>
<feature type="transmembrane region" description="Helical" evidence="9">
    <location>
        <begin position="176"/>
        <end position="195"/>
    </location>
</feature>
<feature type="domain" description="PAS" evidence="11">
    <location>
        <begin position="501"/>
        <end position="571"/>
    </location>
</feature>
<evidence type="ECO:0000256" key="4">
    <source>
        <dbReference type="ARBA" id="ARBA00022679"/>
    </source>
</evidence>
<dbReference type="PANTHER" id="PTHR43065">
    <property type="entry name" value="SENSOR HISTIDINE KINASE"/>
    <property type="match status" value="1"/>
</dbReference>
<dbReference type="Gene3D" id="1.10.287.130">
    <property type="match status" value="1"/>
</dbReference>
<keyword evidence="13" id="KW-1185">Reference proteome</keyword>
<dbReference type="SUPFAM" id="SSF47384">
    <property type="entry name" value="Homodimeric domain of signal transducing histidine kinase"/>
    <property type="match status" value="1"/>
</dbReference>
<dbReference type="HOGENOM" id="CLU_303450_0_0_9"/>
<feature type="transmembrane region" description="Helical" evidence="9">
    <location>
        <begin position="67"/>
        <end position="91"/>
    </location>
</feature>
<evidence type="ECO:0000256" key="3">
    <source>
        <dbReference type="ARBA" id="ARBA00022553"/>
    </source>
</evidence>
<dbReference type="PRINTS" id="PR00344">
    <property type="entry name" value="BCTRLSENSOR"/>
</dbReference>
<keyword evidence="9" id="KW-1133">Transmembrane helix</keyword>
<feature type="transmembrane region" description="Helical" evidence="9">
    <location>
        <begin position="103"/>
        <end position="123"/>
    </location>
</feature>
<keyword evidence="6 12" id="KW-0418">Kinase</keyword>
<reference evidence="13" key="1">
    <citation type="submission" date="2007-10" db="EMBL/GenBank/DDBJ databases">
        <title>Complete sequence of chromosome of Desulforudis audaxviator MP104C.</title>
        <authorList>
            <person name="Copeland A."/>
            <person name="Lucas S."/>
            <person name="Lapidus A."/>
            <person name="Barry K."/>
            <person name="Glavina del Rio T."/>
            <person name="Dalin E."/>
            <person name="Tice H."/>
            <person name="Bruce D."/>
            <person name="Pitluck S."/>
            <person name="Lowry S.R."/>
            <person name="Larimer F."/>
            <person name="Land M.L."/>
            <person name="Hauser L."/>
            <person name="Kyrpides N."/>
            <person name="Ivanova N.N."/>
            <person name="Richardson P."/>
        </authorList>
    </citation>
    <scope>NUCLEOTIDE SEQUENCE [LARGE SCALE GENOMIC DNA]</scope>
    <source>
        <strain evidence="13">MP104C</strain>
    </source>
</reference>
<dbReference type="eggNOG" id="COG3852">
    <property type="taxonomic scope" value="Bacteria"/>
</dbReference>